<sequence length="485" mass="56346">MSTDNIVAPYFKENSYKGQDIVHYGIRIPLNKTPDQIYEYFSRNTQRIIKKPNQFSFRIASDKDLKILVKLWFDQEDRTFPKKFDKAGHYGIVGIKDNIIQGGIILKKSGRHFFLYQLVASKEGKQRQLPTLLVWEAVKKFSHHAFTKKGIVGIDIGVSYNPKRHKFFRNFAVETYPIILKRPFYVPVIRLSPFRSFGNYGTDKDHVSWLEDGVPSTILPRGNYALLAILKHLNIKKGDQILIVKTWSTRYVTSCVTETIKRVGAKWSLNKNITSKTKAALALHEFGVPIYDKKNIALLKNAKKNKIPIIEDCAWRDDRVFNWSDYWFFSVQKMVNLNYGGILKGINIPDDKLWEYGCLDFVKKERLPQELNNLSVGRAKRVSLWMRYHNLVSADGMIPDDHYDFETAVKDGSWVPSVYIQKLENEKIAGELVERLRDFGIQAGRYWGTNSIFLPIHNNMTEDEVDYMFAVVRGYFNLCHEYEGK</sequence>
<dbReference type="InterPro" id="IPR015424">
    <property type="entry name" value="PyrdxlP-dep_Trfase"/>
</dbReference>
<comment type="caution">
    <text evidence="1">The sequence shown here is derived from an EMBL/GenBank/DDBJ whole genome shotgun (WGS) entry which is preliminary data.</text>
</comment>
<proteinExistence type="predicted"/>
<evidence type="ECO:0000313" key="2">
    <source>
        <dbReference type="Proteomes" id="UP000034879"/>
    </source>
</evidence>
<dbReference type="Gene3D" id="3.40.630.30">
    <property type="match status" value="1"/>
</dbReference>
<dbReference type="Proteomes" id="UP000034879">
    <property type="component" value="Unassembled WGS sequence"/>
</dbReference>
<dbReference type="InterPro" id="IPR015421">
    <property type="entry name" value="PyrdxlP-dep_Trfase_major"/>
</dbReference>
<dbReference type="Gene3D" id="3.40.640.10">
    <property type="entry name" value="Type I PLP-dependent aspartate aminotransferase-like (Major domain)"/>
    <property type="match status" value="1"/>
</dbReference>
<accession>A0A0G1VCJ5</accession>
<protein>
    <submittedName>
        <fullName evidence="1">Uncharacterized protein</fullName>
    </submittedName>
</protein>
<dbReference type="AlphaFoldDB" id="A0A0G1VCJ5"/>
<evidence type="ECO:0000313" key="1">
    <source>
        <dbReference type="EMBL" id="KKU75878.1"/>
    </source>
</evidence>
<dbReference type="EMBL" id="LCOJ01000002">
    <property type="protein sequence ID" value="KKU75878.1"/>
    <property type="molecule type" value="Genomic_DNA"/>
</dbReference>
<organism evidence="1 2">
    <name type="scientific">Candidatus Nomurabacteria bacterium GW2011_GWB1_47_6</name>
    <dbReference type="NCBI Taxonomy" id="1618749"/>
    <lineage>
        <taxon>Bacteria</taxon>
        <taxon>Candidatus Nomuraibacteriota</taxon>
    </lineage>
</organism>
<name>A0A0G1VCJ5_9BACT</name>
<gene>
    <name evidence="1" type="ORF">UY01_C0002G0021</name>
</gene>
<reference evidence="1 2" key="1">
    <citation type="journal article" date="2015" name="Nature">
        <title>rRNA introns, odd ribosomes, and small enigmatic genomes across a large radiation of phyla.</title>
        <authorList>
            <person name="Brown C.T."/>
            <person name="Hug L.A."/>
            <person name="Thomas B.C."/>
            <person name="Sharon I."/>
            <person name="Castelle C.J."/>
            <person name="Singh A."/>
            <person name="Wilkins M.J."/>
            <person name="Williams K.H."/>
            <person name="Banfield J.F."/>
        </authorList>
    </citation>
    <scope>NUCLEOTIDE SEQUENCE [LARGE SCALE GENOMIC DNA]</scope>
</reference>
<dbReference type="SUPFAM" id="SSF53383">
    <property type="entry name" value="PLP-dependent transferases"/>
    <property type="match status" value="1"/>
</dbReference>